<dbReference type="GO" id="GO:0009220">
    <property type="term" value="P:pyrimidine ribonucleotide biosynthetic process"/>
    <property type="evidence" value="ECO:0007669"/>
    <property type="project" value="TreeGrafter"/>
</dbReference>
<accession>A0A699YJC1</accession>
<dbReference type="PANTHER" id="PTHR48109:SF4">
    <property type="entry name" value="DIHYDROOROTATE DEHYDROGENASE (QUINONE), MITOCHONDRIAL"/>
    <property type="match status" value="1"/>
</dbReference>
<evidence type="ECO:0000256" key="4">
    <source>
        <dbReference type="ARBA" id="ARBA00022643"/>
    </source>
</evidence>
<evidence type="ECO:0000313" key="7">
    <source>
        <dbReference type="EMBL" id="GFH07998.1"/>
    </source>
</evidence>
<comment type="caution">
    <text evidence="7">The sequence shown here is derived from an EMBL/GenBank/DDBJ whole genome shotgun (WGS) entry which is preliminary data.</text>
</comment>
<keyword evidence="4" id="KW-0288">FMN</keyword>
<dbReference type="GO" id="GO:0005743">
    <property type="term" value="C:mitochondrial inner membrane"/>
    <property type="evidence" value="ECO:0007669"/>
    <property type="project" value="TreeGrafter"/>
</dbReference>
<dbReference type="PANTHER" id="PTHR48109">
    <property type="entry name" value="DIHYDROOROTATE DEHYDROGENASE (QUINONE), MITOCHONDRIAL-RELATED"/>
    <property type="match status" value="1"/>
</dbReference>
<proteinExistence type="predicted"/>
<organism evidence="7 8">
    <name type="scientific">Haematococcus lacustris</name>
    <name type="common">Green alga</name>
    <name type="synonym">Haematococcus pluvialis</name>
    <dbReference type="NCBI Taxonomy" id="44745"/>
    <lineage>
        <taxon>Eukaryota</taxon>
        <taxon>Viridiplantae</taxon>
        <taxon>Chlorophyta</taxon>
        <taxon>core chlorophytes</taxon>
        <taxon>Chlorophyceae</taxon>
        <taxon>CS clade</taxon>
        <taxon>Chlamydomonadales</taxon>
        <taxon>Haematococcaceae</taxon>
        <taxon>Haematococcus</taxon>
    </lineage>
</organism>
<comment type="pathway">
    <text evidence="2">Pyrimidine metabolism; UMP biosynthesis via de novo pathway.</text>
</comment>
<evidence type="ECO:0000256" key="3">
    <source>
        <dbReference type="ARBA" id="ARBA00022630"/>
    </source>
</evidence>
<dbReference type="GO" id="GO:0006207">
    <property type="term" value="P:'de novo' pyrimidine nucleobase biosynthetic process"/>
    <property type="evidence" value="ECO:0007669"/>
    <property type="project" value="TreeGrafter"/>
</dbReference>
<evidence type="ECO:0000259" key="6">
    <source>
        <dbReference type="Pfam" id="PF01180"/>
    </source>
</evidence>
<evidence type="ECO:0000313" key="8">
    <source>
        <dbReference type="Proteomes" id="UP000485058"/>
    </source>
</evidence>
<feature type="non-terminal residue" evidence="7">
    <location>
        <position position="1"/>
    </location>
</feature>
<feature type="domain" description="Dihydroorotate dehydrogenase catalytic" evidence="6">
    <location>
        <begin position="9"/>
        <end position="50"/>
    </location>
</feature>
<dbReference type="InterPro" id="IPR013785">
    <property type="entry name" value="Aldolase_TIM"/>
</dbReference>
<keyword evidence="5" id="KW-0560">Oxidoreductase</keyword>
<name>A0A699YJC1_HAELA</name>
<dbReference type="Proteomes" id="UP000485058">
    <property type="component" value="Unassembled WGS sequence"/>
</dbReference>
<reference evidence="7 8" key="1">
    <citation type="submission" date="2020-02" db="EMBL/GenBank/DDBJ databases">
        <title>Draft genome sequence of Haematococcus lacustris strain NIES-144.</title>
        <authorList>
            <person name="Morimoto D."/>
            <person name="Nakagawa S."/>
            <person name="Yoshida T."/>
            <person name="Sawayama S."/>
        </authorList>
    </citation>
    <scope>NUCLEOTIDE SEQUENCE [LARGE SCALE GENOMIC DNA]</scope>
    <source>
        <strain evidence="7 8">NIES-144</strain>
    </source>
</reference>
<comment type="cofactor">
    <cofactor evidence="1">
        <name>FMN</name>
        <dbReference type="ChEBI" id="CHEBI:58210"/>
    </cofactor>
</comment>
<sequence length="57" mass="6093">MRWGPAGPPPLLIKIAPDLTDQDKQDIASVALKHQVDGLIVSNTTITRPGSQTCTLL</sequence>
<dbReference type="Pfam" id="PF01180">
    <property type="entry name" value="DHO_dh"/>
    <property type="match status" value="1"/>
</dbReference>
<dbReference type="SUPFAM" id="SSF51395">
    <property type="entry name" value="FMN-linked oxidoreductases"/>
    <property type="match status" value="1"/>
</dbReference>
<keyword evidence="3" id="KW-0285">Flavoprotein</keyword>
<dbReference type="InterPro" id="IPR005720">
    <property type="entry name" value="Dihydroorotate_DH_cat"/>
</dbReference>
<keyword evidence="8" id="KW-1185">Reference proteome</keyword>
<evidence type="ECO:0000256" key="1">
    <source>
        <dbReference type="ARBA" id="ARBA00001917"/>
    </source>
</evidence>
<dbReference type="EMBL" id="BLLF01000130">
    <property type="protein sequence ID" value="GFH07998.1"/>
    <property type="molecule type" value="Genomic_DNA"/>
</dbReference>
<dbReference type="GO" id="GO:0004152">
    <property type="term" value="F:dihydroorotate dehydrogenase activity"/>
    <property type="evidence" value="ECO:0007669"/>
    <property type="project" value="TreeGrafter"/>
</dbReference>
<dbReference type="AlphaFoldDB" id="A0A699YJC1"/>
<gene>
    <name evidence="7" type="ORF">HaLaN_02892</name>
</gene>
<dbReference type="InterPro" id="IPR050074">
    <property type="entry name" value="DHO_dehydrogenase"/>
</dbReference>
<evidence type="ECO:0000256" key="2">
    <source>
        <dbReference type="ARBA" id="ARBA00004725"/>
    </source>
</evidence>
<dbReference type="Gene3D" id="3.20.20.70">
    <property type="entry name" value="Aldolase class I"/>
    <property type="match status" value="1"/>
</dbReference>
<evidence type="ECO:0000256" key="5">
    <source>
        <dbReference type="ARBA" id="ARBA00023002"/>
    </source>
</evidence>
<protein>
    <submittedName>
        <fullName evidence="7">DHO_dh domain-containing protein</fullName>
    </submittedName>
</protein>